<protein>
    <recommendedName>
        <fullName evidence="2">DUF5937 domain-containing protein</fullName>
    </recommendedName>
</protein>
<dbReference type="Proteomes" id="UP000294543">
    <property type="component" value="Unassembled WGS sequence"/>
</dbReference>
<evidence type="ECO:0000313" key="3">
    <source>
        <dbReference type="EMBL" id="TDD24469.1"/>
    </source>
</evidence>
<gene>
    <name evidence="3" type="ORF">E1294_05770</name>
</gene>
<dbReference type="EMBL" id="SMKP01000011">
    <property type="protein sequence ID" value="TDD24469.1"/>
    <property type="molecule type" value="Genomic_DNA"/>
</dbReference>
<dbReference type="AlphaFoldDB" id="A0A4R4X2P6"/>
<sequence>MTLRLRLPDTETELAAFGCSPAHEMTRSLNVLQDVKRHPLHISWALRARARMSSALKEETHKYGFWYTDKPLTFPEIWPVSDASSWPEELTALREAPVEQFAAPLIHAALLSNRRGPRISHGAFARDEDLRERALSQIEAVHPASVPVMHELTTDPERVRERFAAFLSSYWDACIAPDWPRLEARLLADITRRGRALSRRGLTPMLEELSPHVRPDPGSGEIVIQPPRRRNNSDPLNLTMTEHDQIVLVPSHFVWPELVSVVNRQTHRGGVGRPY</sequence>
<dbReference type="Pfam" id="PF19361">
    <property type="entry name" value="DUF5937"/>
    <property type="match status" value="1"/>
</dbReference>
<dbReference type="RefSeq" id="WP_132505289.1">
    <property type="nucleotide sequence ID" value="NZ_SMKP01000011.1"/>
</dbReference>
<comment type="caution">
    <text evidence="3">The sequence shown here is derived from an EMBL/GenBank/DDBJ whole genome shotgun (WGS) entry which is preliminary data.</text>
</comment>
<dbReference type="InterPro" id="IPR045981">
    <property type="entry name" value="DUF5937"/>
</dbReference>
<evidence type="ECO:0000259" key="2">
    <source>
        <dbReference type="Pfam" id="PF19361"/>
    </source>
</evidence>
<name>A0A4R4X2P6_9ACTN</name>
<dbReference type="OrthoDB" id="3460651at2"/>
<accession>A0A4R4X2P6</accession>
<evidence type="ECO:0000313" key="4">
    <source>
        <dbReference type="Proteomes" id="UP000294543"/>
    </source>
</evidence>
<proteinExistence type="predicted"/>
<keyword evidence="4" id="KW-1185">Reference proteome</keyword>
<feature type="region of interest" description="Disordered" evidence="1">
    <location>
        <begin position="208"/>
        <end position="233"/>
    </location>
</feature>
<evidence type="ECO:0000256" key="1">
    <source>
        <dbReference type="SAM" id="MobiDB-lite"/>
    </source>
</evidence>
<reference evidence="3 4" key="1">
    <citation type="submission" date="2019-03" db="EMBL/GenBank/DDBJ databases">
        <title>Draft genome sequences of novel Actinobacteria.</title>
        <authorList>
            <person name="Sahin N."/>
            <person name="Ay H."/>
            <person name="Saygin H."/>
        </authorList>
    </citation>
    <scope>NUCLEOTIDE SEQUENCE [LARGE SCALE GENOMIC DNA]</scope>
    <source>
        <strain evidence="3 4">KC712</strain>
    </source>
</reference>
<feature type="domain" description="DUF5937" evidence="2">
    <location>
        <begin position="1"/>
        <end position="263"/>
    </location>
</feature>
<organism evidence="3 4">
    <name type="scientific">Nonomuraea diastatica</name>
    <dbReference type="NCBI Taxonomy" id="1848329"/>
    <lineage>
        <taxon>Bacteria</taxon>
        <taxon>Bacillati</taxon>
        <taxon>Actinomycetota</taxon>
        <taxon>Actinomycetes</taxon>
        <taxon>Streptosporangiales</taxon>
        <taxon>Streptosporangiaceae</taxon>
        <taxon>Nonomuraea</taxon>
    </lineage>
</organism>